<keyword evidence="2" id="KW-1185">Reference proteome</keyword>
<name>A0ACB0IU11_TRIPR</name>
<evidence type="ECO:0000313" key="1">
    <source>
        <dbReference type="EMBL" id="CAJ2635501.1"/>
    </source>
</evidence>
<dbReference type="EMBL" id="CASHSV030000002">
    <property type="protein sequence ID" value="CAJ2635501.1"/>
    <property type="molecule type" value="Genomic_DNA"/>
</dbReference>
<gene>
    <name evidence="1" type="ORF">MILVUS5_LOCUS6170</name>
</gene>
<comment type="caution">
    <text evidence="1">The sequence shown here is derived from an EMBL/GenBank/DDBJ whole genome shotgun (WGS) entry which is preliminary data.</text>
</comment>
<reference evidence="1" key="1">
    <citation type="submission" date="2023-10" db="EMBL/GenBank/DDBJ databases">
        <authorList>
            <person name="Rodriguez Cubillos JULIANA M."/>
            <person name="De Vega J."/>
        </authorList>
    </citation>
    <scope>NUCLEOTIDE SEQUENCE</scope>
</reference>
<organism evidence="1 2">
    <name type="scientific">Trifolium pratense</name>
    <name type="common">Red clover</name>
    <dbReference type="NCBI Taxonomy" id="57577"/>
    <lineage>
        <taxon>Eukaryota</taxon>
        <taxon>Viridiplantae</taxon>
        <taxon>Streptophyta</taxon>
        <taxon>Embryophyta</taxon>
        <taxon>Tracheophyta</taxon>
        <taxon>Spermatophyta</taxon>
        <taxon>Magnoliopsida</taxon>
        <taxon>eudicotyledons</taxon>
        <taxon>Gunneridae</taxon>
        <taxon>Pentapetalae</taxon>
        <taxon>rosids</taxon>
        <taxon>fabids</taxon>
        <taxon>Fabales</taxon>
        <taxon>Fabaceae</taxon>
        <taxon>Papilionoideae</taxon>
        <taxon>50 kb inversion clade</taxon>
        <taxon>NPAAA clade</taxon>
        <taxon>Hologalegina</taxon>
        <taxon>IRL clade</taxon>
        <taxon>Trifolieae</taxon>
        <taxon>Trifolium</taxon>
    </lineage>
</organism>
<protein>
    <submittedName>
        <fullName evidence="1">Uncharacterized protein</fullName>
    </submittedName>
</protein>
<accession>A0ACB0IU11</accession>
<proteinExistence type="predicted"/>
<sequence>MLFNTIIRRKLLSLLHPWLLEEPQLDLELGFFNSFAVVTNLRFNVVVLNKLFHSPPLLFVKNLTVERLVVRFSSWSSPAFNFEFHGVRVVLSLEKPEEEKCVRRLRTPKYDYLDDLRKKLSVLDPEGCSLHQILETVLFAVHEKKGFKSSFLNLILKNCHLEAHHIHVEVQFPILNGEFVCFGEMKEFSARSKYLDKKCLLRGFASTIFVPIKESSFILDGTGFKVGLNGKNHTDRILLSSDIKIFIKFRDLELVDCTLCFPELICAFSPDDISLCLLFDKLLSDKFNQARSGRELWRIASSRIGHASLTPRFSFQRLVGVIGQWTHYVKAYEKILLLTGYSTRNIWKKSISKMSRNKLSSAKHHWELISDIEKKLPVESISLARRIARHRAALKVPFDCHEECASRSNFFRPLLFLVALIWEMISKVINCLGALFFWGKTVQDQEIDGCCLGSLIKDPCQRCCFVLNFGKIIITVSQINNIQPSVCETLQSHTRIAYSDFLSIYFCIDALLLVSVKDILEQRVFLSCGKMKVDLAPLAMSAEESTSSMLSYTKGKGKGGSHDMKSLMWVEPAKRFLLSETNTIQAEDSFDSHIESFMGNLLVSWKEICSNFNQLEIQYSQNPRLLCKFEISSSYSDHNNPDYVFCECGLLVGKLNLIFSHSSVSSVSLILSQIQHAVYREDMKEISKSDLLDKTENGWVKKYEYFSQKMILAILQKLPERDIHFGVYIDGPSVRFSHSLEANISGQDTNDTSSQDNFDLIFDFHEIEVVVGSPPSLIGMTLLTGQLGLGDAKTECITLEPRVIEIPKPNNDKYASVGKVSIGSYLHLNGLNACLETSTGDHQIQVLILKPITVQMLCIRDYIYSLSTKMSAFSAALDITAGGFTVLSFLDEVYMIYKAIANISSVVSYLFSSFEDGDFIHPEIMKWEAFLAVTDSNEAIIPVGLQTNDIFPFFIDGTCRLNSLDVILHNSRTSDNLDYNTRKFDFLTDNGKAVETLPDCGIWISIPQAITVISCEEAKVDLLIDLSGIMFSVFEYKNLIGNNHENILLQNLLVRSVNCIHEISLSGCTFTLCLGLVQKTSSSGNGIKTFDSSTSSSEGSTSHLVQEANLSVFERSNNQSSLIVKKMAPPTNISMQASTSHWLVMNVAVYNIFIGRCSLKSDLLRAHKVNKLLSFVSIGGEFNMIFWEIQGGLIVLETSSLPMAIDNYSLYLYYIGNLTSVAQQHNGGINLVEDGKESYNLDIEIDQGTVGTSQQAESGLPDAFDLSLSHFALVLALENKSGGIQEILLEVDIRLQFEVGTTGMKWTVELSRLSILSQVIHGRVDEETIIPHFSSVTSKDLSSHLASADPFSGFQNLGELNSDSDASCSKEPPTPVQLRRQNHILKDLRASMSLEKPDNGSLHFFGYWFGIGSLAGFDMTLSVYEIQTILSMTSSFSGISSQNTTEVSERNHRSSSQVDNSFEAIIPDGAIVAIQDANQHMYFTVEGEENSFSIGGAIHYSLAGERALFRVKHCLQKGWRSTVLCFSLISLFAKNDMGVPLRLNYRPGSCFVDILCTNDGECALWRVYPPDAESYEGVTDSEAFNQSVKRTFFLENKMNNSAIAFVDGALEFVRKPGSPIKFKVFNDLSVTSETARYPRMALQTCLNTDAESISSLGGKLPCIAIKIEKISLNIVHELSDTEDLFPLICLFLNNTQLTVQRLATKSRVISTSSASINYFDAQRNLWGELLHPVEISIFYRSNVQAELLEYASHAVPANFFCRIKELDISLNENALDVLLFMVGELKLSGPYSLQSSVILANFCKVENQSGLNLLFHFDQQRVTIPRKQSASILLRRLRDFKSKDSDAAISVSIQLADFGSFATSPIHLLLPQTQTLAWRTQILSREGSRTSPGPMLVINISRNSEVGLSLVVSPLIQMHNETAFSMELQFQRPAPSDDECASVLLKPGDSIDDSMAIFDAINFSGGVKRALMSLSVGNFLFAFRPNMIEEFGNYETSLSLEWSDYIKGGKAVRLSGIFEKLNYRVRKALFVKSVKCSFSTVHCKLKSEGLCVADMHFLIQTIARDVPVAQPEKYATLLKNESSKVSLLEQKEIYLLPTVRMTNLLHSDIDVLLSETDKLNLVEYEKIGKQATISCGSTADFYANPAVIYFTVTLTSSNLSSKPVNSRDCVKKLLKQNTEAQHLDINLDFDGGKLFATLRLYRGNRGMLEVVVFTSYSLKNEADFPIYVLATKRWPLSRIELENLKSNIPSELGLCLLPKSTRSWFLKSERVQLKLLEDHTSEALLDLGSLSGLTEISFKKEEASGIKSVTKLGVSIGPSLGEIVVPSQTVTLVPRYVICNESDQCITVRQYDIQDDVAGVISIDSKQRTSMPLKEGFSKIREFSVFERLIRKHRIDSDNSLLYIQIQTNEPGLGWSGPVCLASLGHFFLKFRKEATASDNKMTQFAAVHVVEEGSTFVLSFYKPPNLSLPYRIQNCLQSVSITYYQKGSLEPEVLGPAGCADYVWDDLTLPRRLVVRINDSLQLREIKLDKVRAWTPFYKLGQQRVLATRLISDKRSRDRKASFSEPDGFEMTKVGYEIYAEGPTRVLRICEITDSFKRDTVLDLRAKIQLRVSQLAVHILEHVTQEDENERKDFTPIVVVKLGNLHLITVSDNKQKYNQFSIQYINLELKRNGAPFASMLRRHQSDFNDPNDSVLKVVFVILASSSNVKQFRYSSIFLQPIDLNLDEETLMKLASFWRTSLSDSESQRIYFDHFEIHPIKIIANFIPGESQSTYSSAQEALRSLIHSVVKVPSIKNMVVELNGVLITHALITIRELFIKCAQHYSWYAMRAIYIAKGSPLLPPDFVSIFDDLASSSLDVFFDPSHGLANLPGLTLGTFKLISKCIKGEGVSGTKRYFGDLGKTLKSAGSNIAFAAVAEISDSILRGAEANGFDGLVIGFHQGILKLAMEPSVLGTALMEGGPDRKILLDRSPGVDELYIEGYIQAMLDTVYRQEYLRVRVIDNQVILKNLPPNHSLINDITDRVKEFLVSKALLKGDPSTISHPLRRLRGETEWRIGPTLLTLCEHLFVSFAIRILRKQANKFVLSIKPPEKQSEVGSHADEPANSISQKLQKVNFFQKWGIAKFILSGLLAYLDGRLCRRIPNPVVRRVVSGFMLSYIDQYDKK</sequence>
<evidence type="ECO:0000313" key="2">
    <source>
        <dbReference type="Proteomes" id="UP001177021"/>
    </source>
</evidence>
<dbReference type="Proteomes" id="UP001177021">
    <property type="component" value="Unassembled WGS sequence"/>
</dbReference>